<organism evidence="1 2">
    <name type="scientific">Spirosoma aureum</name>
    <dbReference type="NCBI Taxonomy" id="2692134"/>
    <lineage>
        <taxon>Bacteria</taxon>
        <taxon>Pseudomonadati</taxon>
        <taxon>Bacteroidota</taxon>
        <taxon>Cytophagia</taxon>
        <taxon>Cytophagales</taxon>
        <taxon>Cytophagaceae</taxon>
        <taxon>Spirosoma</taxon>
    </lineage>
</organism>
<dbReference type="KEGG" id="spib:G8759_14355"/>
<name>A0A6G9AN60_9BACT</name>
<evidence type="ECO:0000313" key="2">
    <source>
        <dbReference type="Proteomes" id="UP000501802"/>
    </source>
</evidence>
<dbReference type="EMBL" id="CP050063">
    <property type="protein sequence ID" value="QIP13715.1"/>
    <property type="molecule type" value="Genomic_DNA"/>
</dbReference>
<dbReference type="Proteomes" id="UP000501802">
    <property type="component" value="Chromosome"/>
</dbReference>
<evidence type="ECO:0000313" key="1">
    <source>
        <dbReference type="EMBL" id="QIP13715.1"/>
    </source>
</evidence>
<dbReference type="AlphaFoldDB" id="A0A6G9AN60"/>
<sequence>MSTGSIRLWNAYLVTHLNLGDAIAHRYNSAHDRMARKYWQGDLNGPVAVDSRQIGMTNATGCHFH</sequence>
<dbReference type="RefSeq" id="WP_167209053.1">
    <property type="nucleotide sequence ID" value="NZ_CP050063.1"/>
</dbReference>
<gene>
    <name evidence="1" type="ORF">G8759_14355</name>
</gene>
<accession>A0A6G9AN60</accession>
<proteinExistence type="predicted"/>
<protein>
    <submittedName>
        <fullName evidence="1">Uncharacterized protein</fullName>
    </submittedName>
</protein>
<reference evidence="1 2" key="1">
    <citation type="submission" date="2020-03" db="EMBL/GenBank/DDBJ databases">
        <authorList>
            <person name="Kim M.K."/>
        </authorList>
    </citation>
    <scope>NUCLEOTIDE SEQUENCE [LARGE SCALE GENOMIC DNA]</scope>
    <source>
        <strain evidence="1 2">BT328</strain>
    </source>
</reference>
<keyword evidence="2" id="KW-1185">Reference proteome</keyword>